<keyword evidence="1" id="KW-0812">Transmembrane</keyword>
<evidence type="ECO:0000259" key="2">
    <source>
        <dbReference type="SMART" id="SM00014"/>
    </source>
</evidence>
<gene>
    <name evidence="3" type="ORF">BK816_08245</name>
</gene>
<reference evidence="3 4" key="1">
    <citation type="submission" date="2016-10" db="EMBL/GenBank/DDBJ databases">
        <title>Actinomyces aegypiusis sp. nov., isolated from the Aegypius monachus in Qinghai Tibet Plateau China.</title>
        <authorList>
            <person name="Wang Y."/>
        </authorList>
    </citation>
    <scope>NUCLEOTIDE SEQUENCE [LARGE SCALE GENOMIC DNA]</scope>
    <source>
        <strain evidence="3 4">VUL4_3</strain>
    </source>
</reference>
<dbReference type="SUPFAM" id="SSF48317">
    <property type="entry name" value="Acid phosphatase/Vanadium-dependent haloperoxidase"/>
    <property type="match status" value="1"/>
</dbReference>
<sequence>MPQIRTSRPDRANWRRYLVRFSKALAGFLGTWLLWYAAVTTKLGQAVDEFSMDSATHLKDDFRGFDESVLWLVSGWTIGVIGVFVAVVALWRRRWLLGVRAGLEIGLTIGSVQLLKHFIFYRPALSITYALKNSLPSGHTAAAAAVAVALVMVVNRSWRSTAALVGTLWVSLVGIATVVNGWHRLADVLAAIMIAGAWGMLLSPLEDTDANRRSNFDQKLQMVLGWVGWILALVGLLAMSYVLWEINSFLPLAGDKNLVHAIEYLAQGCNHARFVAQIGIAASVGGLTTLVLRAIDKLVR</sequence>
<dbReference type="EMBL" id="CP017812">
    <property type="protein sequence ID" value="AOZ73271.1"/>
    <property type="molecule type" value="Genomic_DNA"/>
</dbReference>
<feature type="transmembrane region" description="Helical" evidence="1">
    <location>
        <begin position="223"/>
        <end position="244"/>
    </location>
</feature>
<dbReference type="KEGG" id="avu:BK816_08245"/>
<proteinExistence type="predicted"/>
<protein>
    <recommendedName>
        <fullName evidence="2">Phosphatidic acid phosphatase type 2/haloperoxidase domain-containing protein</fullName>
    </recommendedName>
</protein>
<dbReference type="Proteomes" id="UP000176288">
    <property type="component" value="Chromosome"/>
</dbReference>
<dbReference type="OrthoDB" id="3240395at2"/>
<dbReference type="STRING" id="1912795.BK816_08245"/>
<dbReference type="Pfam" id="PF01569">
    <property type="entry name" value="PAP2"/>
    <property type="match status" value="1"/>
</dbReference>
<keyword evidence="4" id="KW-1185">Reference proteome</keyword>
<feature type="transmembrane region" description="Helical" evidence="1">
    <location>
        <begin position="161"/>
        <end position="179"/>
    </location>
</feature>
<feature type="transmembrane region" description="Helical" evidence="1">
    <location>
        <begin position="69"/>
        <end position="90"/>
    </location>
</feature>
<feature type="domain" description="Phosphatidic acid phosphatase type 2/haloperoxidase" evidence="2">
    <location>
        <begin position="96"/>
        <end position="203"/>
    </location>
</feature>
<dbReference type="RefSeq" id="WP_071164734.1">
    <property type="nucleotide sequence ID" value="NZ_CP017812.1"/>
</dbReference>
<dbReference type="Gene3D" id="1.20.144.10">
    <property type="entry name" value="Phosphatidic acid phosphatase type 2/haloperoxidase"/>
    <property type="match status" value="1"/>
</dbReference>
<evidence type="ECO:0000256" key="1">
    <source>
        <dbReference type="SAM" id="Phobius"/>
    </source>
</evidence>
<dbReference type="InterPro" id="IPR000326">
    <property type="entry name" value="PAP2/HPO"/>
</dbReference>
<name>A0A1D9MLL6_9ACTO</name>
<feature type="transmembrane region" description="Helical" evidence="1">
    <location>
        <begin position="97"/>
        <end position="115"/>
    </location>
</feature>
<keyword evidence="1" id="KW-1133">Transmembrane helix</keyword>
<dbReference type="AlphaFoldDB" id="A0A1D9MLL6"/>
<evidence type="ECO:0000313" key="3">
    <source>
        <dbReference type="EMBL" id="AOZ73271.1"/>
    </source>
</evidence>
<dbReference type="InterPro" id="IPR036938">
    <property type="entry name" value="PAP2/HPO_sf"/>
</dbReference>
<feature type="transmembrane region" description="Helical" evidence="1">
    <location>
        <begin position="274"/>
        <end position="295"/>
    </location>
</feature>
<feature type="transmembrane region" description="Helical" evidence="1">
    <location>
        <begin position="185"/>
        <end position="202"/>
    </location>
</feature>
<feature type="transmembrane region" description="Helical" evidence="1">
    <location>
        <begin position="135"/>
        <end position="154"/>
    </location>
</feature>
<accession>A0A1D9MLL6</accession>
<keyword evidence="1" id="KW-0472">Membrane</keyword>
<dbReference type="SMART" id="SM00014">
    <property type="entry name" value="acidPPc"/>
    <property type="match status" value="1"/>
</dbReference>
<feature type="transmembrane region" description="Helical" evidence="1">
    <location>
        <begin position="21"/>
        <end position="38"/>
    </location>
</feature>
<evidence type="ECO:0000313" key="4">
    <source>
        <dbReference type="Proteomes" id="UP000176288"/>
    </source>
</evidence>
<organism evidence="3 4">
    <name type="scientific">Boudabousia tangfeifanii</name>
    <dbReference type="NCBI Taxonomy" id="1912795"/>
    <lineage>
        <taxon>Bacteria</taxon>
        <taxon>Bacillati</taxon>
        <taxon>Actinomycetota</taxon>
        <taxon>Actinomycetes</taxon>
        <taxon>Actinomycetales</taxon>
        <taxon>Actinomycetaceae</taxon>
        <taxon>Boudabousia</taxon>
    </lineage>
</organism>